<dbReference type="GO" id="GO:0000978">
    <property type="term" value="F:RNA polymerase II cis-regulatory region sequence-specific DNA binding"/>
    <property type="evidence" value="ECO:0007669"/>
    <property type="project" value="TreeGrafter"/>
</dbReference>
<evidence type="ECO:0000256" key="4">
    <source>
        <dbReference type="ARBA" id="ARBA00023242"/>
    </source>
</evidence>
<dbReference type="AlphaFoldDB" id="A0A8J2RCS0"/>
<proteinExistence type="predicted"/>
<dbReference type="EMBL" id="CAKKLH010000005">
    <property type="protein sequence ID" value="CAH0098665.1"/>
    <property type="molecule type" value="Genomic_DNA"/>
</dbReference>
<evidence type="ECO:0000256" key="5">
    <source>
        <dbReference type="SAM" id="MobiDB-lite"/>
    </source>
</evidence>
<feature type="signal peptide" evidence="6">
    <location>
        <begin position="1"/>
        <end position="15"/>
    </location>
</feature>
<dbReference type="PROSITE" id="PS51179">
    <property type="entry name" value="POU_3"/>
    <property type="match status" value="1"/>
</dbReference>
<evidence type="ECO:0000313" key="9">
    <source>
        <dbReference type="Proteomes" id="UP000789390"/>
    </source>
</evidence>
<dbReference type="PRINTS" id="PR00028">
    <property type="entry name" value="POUDOMAIN"/>
</dbReference>
<comment type="subcellular location">
    <subcellularLocation>
        <location evidence="1">Nucleus</location>
    </subcellularLocation>
</comment>
<evidence type="ECO:0000313" key="8">
    <source>
        <dbReference type="EMBL" id="CAH0098665.1"/>
    </source>
</evidence>
<feature type="region of interest" description="Disordered" evidence="5">
    <location>
        <begin position="458"/>
        <end position="477"/>
    </location>
</feature>
<keyword evidence="6" id="KW-0732">Signal</keyword>
<keyword evidence="4" id="KW-0539">Nucleus</keyword>
<organism evidence="8 9">
    <name type="scientific">Daphnia galeata</name>
    <dbReference type="NCBI Taxonomy" id="27404"/>
    <lineage>
        <taxon>Eukaryota</taxon>
        <taxon>Metazoa</taxon>
        <taxon>Ecdysozoa</taxon>
        <taxon>Arthropoda</taxon>
        <taxon>Crustacea</taxon>
        <taxon>Branchiopoda</taxon>
        <taxon>Diplostraca</taxon>
        <taxon>Cladocera</taxon>
        <taxon>Anomopoda</taxon>
        <taxon>Daphniidae</taxon>
        <taxon>Daphnia</taxon>
    </lineage>
</organism>
<name>A0A8J2RCS0_9CRUS</name>
<evidence type="ECO:0000259" key="7">
    <source>
        <dbReference type="PROSITE" id="PS51179"/>
    </source>
</evidence>
<dbReference type="PANTHER" id="PTHR11636">
    <property type="entry name" value="POU DOMAIN"/>
    <property type="match status" value="1"/>
</dbReference>
<protein>
    <recommendedName>
        <fullName evidence="7">POU-specific domain-containing protein</fullName>
    </recommendedName>
</protein>
<dbReference type="SMART" id="SM00352">
    <property type="entry name" value="POU"/>
    <property type="match status" value="1"/>
</dbReference>
<dbReference type="Gene3D" id="1.10.260.40">
    <property type="entry name" value="lambda repressor-like DNA-binding domains"/>
    <property type="match status" value="1"/>
</dbReference>
<dbReference type="SUPFAM" id="SSF47413">
    <property type="entry name" value="lambda repressor-like DNA-binding domains"/>
    <property type="match status" value="1"/>
</dbReference>
<gene>
    <name evidence="8" type="ORF">DGAL_LOCUS751</name>
</gene>
<dbReference type="Proteomes" id="UP000789390">
    <property type="component" value="Unassembled WGS sequence"/>
</dbReference>
<accession>A0A8J2RCS0</accession>
<dbReference type="InterPro" id="IPR000327">
    <property type="entry name" value="POU_dom"/>
</dbReference>
<dbReference type="InterPro" id="IPR013847">
    <property type="entry name" value="POU"/>
</dbReference>
<reference evidence="8" key="1">
    <citation type="submission" date="2021-11" db="EMBL/GenBank/DDBJ databases">
        <authorList>
            <person name="Schell T."/>
        </authorList>
    </citation>
    <scope>NUCLEOTIDE SEQUENCE</scope>
    <source>
        <strain evidence="8">M5</strain>
    </source>
</reference>
<evidence type="ECO:0000256" key="2">
    <source>
        <dbReference type="ARBA" id="ARBA00023125"/>
    </source>
</evidence>
<comment type="caution">
    <text evidence="8">The sequence shown here is derived from an EMBL/GenBank/DDBJ whole genome shotgun (WGS) entry which is preliminary data.</text>
</comment>
<evidence type="ECO:0000256" key="3">
    <source>
        <dbReference type="ARBA" id="ARBA00023155"/>
    </source>
</evidence>
<evidence type="ECO:0000256" key="6">
    <source>
        <dbReference type="SAM" id="SignalP"/>
    </source>
</evidence>
<dbReference type="PANTHER" id="PTHR11636:SF76">
    <property type="entry name" value="PROTEIN NUBBIN"/>
    <property type="match status" value="1"/>
</dbReference>
<feature type="region of interest" description="Disordered" evidence="5">
    <location>
        <begin position="259"/>
        <end position="320"/>
    </location>
</feature>
<dbReference type="Pfam" id="PF00157">
    <property type="entry name" value="Pou"/>
    <property type="match status" value="1"/>
</dbReference>
<dbReference type="GO" id="GO:0005634">
    <property type="term" value="C:nucleus"/>
    <property type="evidence" value="ECO:0007669"/>
    <property type="project" value="UniProtKB-SubCell"/>
</dbReference>
<feature type="chain" id="PRO_5035324435" description="POU-specific domain-containing protein" evidence="6">
    <location>
        <begin position="16"/>
        <end position="495"/>
    </location>
</feature>
<keyword evidence="2" id="KW-0238">DNA-binding</keyword>
<feature type="compositionally biased region" description="Low complexity" evidence="5">
    <location>
        <begin position="54"/>
        <end position="72"/>
    </location>
</feature>
<keyword evidence="9" id="KW-1185">Reference proteome</keyword>
<feature type="domain" description="POU-specific" evidence="7">
    <location>
        <begin position="374"/>
        <end position="402"/>
    </location>
</feature>
<sequence length="495" mass="53541">MRLSVFLLLSFGVEGTGYHHDNGRQSTFFTHIVSSIVDVDIKGASRLGRRLPPTIAATATTTTTRTTSTSSTWRNKGRRSPHSSDGSASPPESPLHDADHTSDLDEFMESDNEDAGVALDLARNSRRDRHYYGDISQHDSVDTAAANLQASIAALQAGQLSLGQMLAMSATQNPSDLLQNPLAAATAAGLPGLSGLSFSAQEVQAMQQNFQQQAIQQLAMLQTGSSRLTVSGPQAQFYLAESHVQQALVQAAQQYQQNYRNNNSSTTTRTTTQTTATSKATTTQQKEQATTTHNNLNSNNSISPRHHPSNPAPAEAGDSNYHKKLLPRTALGRRPILLNFGSIGCRTWKWNGQQCSYNWHTKPAATPLYDLPPEETTDLEELEQFAKTFKQRRIKLGFTQGDCRLGHGQTWLEVADSALLVEVVTAVELVVVLEELGWPSNIASGKSVVGVPLSSPLGGGGGSSVSDGLGRRRKKRTSIETSVRVALEKAFFSKS</sequence>
<feature type="region of interest" description="Disordered" evidence="5">
    <location>
        <begin position="52"/>
        <end position="101"/>
    </location>
</feature>
<dbReference type="InterPro" id="IPR010982">
    <property type="entry name" value="Lambda_DNA-bd_dom_sf"/>
</dbReference>
<keyword evidence="3" id="KW-0371">Homeobox</keyword>
<dbReference type="GO" id="GO:0000981">
    <property type="term" value="F:DNA-binding transcription factor activity, RNA polymerase II-specific"/>
    <property type="evidence" value="ECO:0007669"/>
    <property type="project" value="TreeGrafter"/>
</dbReference>
<dbReference type="InterPro" id="IPR050255">
    <property type="entry name" value="POU_domain_TF"/>
</dbReference>
<evidence type="ECO:0000256" key="1">
    <source>
        <dbReference type="ARBA" id="ARBA00004123"/>
    </source>
</evidence>
<feature type="compositionally biased region" description="Low complexity" evidence="5">
    <location>
        <begin position="259"/>
        <end position="303"/>
    </location>
</feature>